<keyword evidence="3" id="KW-1185">Reference proteome</keyword>
<evidence type="ECO:0000313" key="3">
    <source>
        <dbReference type="Proteomes" id="UP000184389"/>
    </source>
</evidence>
<name>A0A1M5YJF5_9FIRM</name>
<organism evidence="2 3">
    <name type="scientific">Sporanaerobacter acetigenes DSM 13106</name>
    <dbReference type="NCBI Taxonomy" id="1123281"/>
    <lineage>
        <taxon>Bacteria</taxon>
        <taxon>Bacillati</taxon>
        <taxon>Bacillota</taxon>
        <taxon>Tissierellia</taxon>
        <taxon>Tissierellales</taxon>
        <taxon>Sporanaerobacteraceae</taxon>
        <taxon>Sporanaerobacter</taxon>
    </lineage>
</organism>
<reference evidence="2 3" key="1">
    <citation type="submission" date="2016-11" db="EMBL/GenBank/DDBJ databases">
        <authorList>
            <person name="Jaros S."/>
            <person name="Januszkiewicz K."/>
            <person name="Wedrychowicz H."/>
        </authorList>
    </citation>
    <scope>NUCLEOTIDE SEQUENCE [LARGE SCALE GENOMIC DNA]</scope>
    <source>
        <strain evidence="2 3">DSM 13106</strain>
    </source>
</reference>
<protein>
    <submittedName>
        <fullName evidence="2">Uncharacterized protein</fullName>
    </submittedName>
</protein>
<keyword evidence="1" id="KW-0175">Coiled coil</keyword>
<dbReference type="Proteomes" id="UP000184389">
    <property type="component" value="Unassembled WGS sequence"/>
</dbReference>
<dbReference type="STRING" id="1123281.SAMN02745180_02234"/>
<feature type="coiled-coil region" evidence="1">
    <location>
        <begin position="49"/>
        <end position="76"/>
    </location>
</feature>
<dbReference type="EMBL" id="FQXR01000012">
    <property type="protein sequence ID" value="SHI12054.1"/>
    <property type="molecule type" value="Genomic_DNA"/>
</dbReference>
<gene>
    <name evidence="2" type="ORF">SAMN02745180_02234</name>
</gene>
<dbReference type="RefSeq" id="WP_072744881.1">
    <property type="nucleotide sequence ID" value="NZ_FQXR01000012.1"/>
</dbReference>
<evidence type="ECO:0000313" key="2">
    <source>
        <dbReference type="EMBL" id="SHI12054.1"/>
    </source>
</evidence>
<dbReference type="AlphaFoldDB" id="A0A1M5YJF5"/>
<proteinExistence type="predicted"/>
<sequence>MDDFKKTFGNVGDIEPTEEQLDKIKDMADTYSDASEDEIFFEIIKINEKMKSEMGKEEYEEMLEKLEKMRPLLDDEQIEKLDRVLGAIKTE</sequence>
<accession>A0A1M5YJF5</accession>
<evidence type="ECO:0000256" key="1">
    <source>
        <dbReference type="SAM" id="Coils"/>
    </source>
</evidence>